<keyword evidence="3" id="KW-1185">Reference proteome</keyword>
<protein>
    <submittedName>
        <fullName evidence="2">Uncharacterized protein</fullName>
    </submittedName>
</protein>
<gene>
    <name evidence="2" type="ORF">QBC41DRAFT_317797</name>
</gene>
<evidence type="ECO:0000313" key="3">
    <source>
        <dbReference type="Proteomes" id="UP001174997"/>
    </source>
</evidence>
<proteinExistence type="predicted"/>
<reference evidence="2" key="1">
    <citation type="submission" date="2023-06" db="EMBL/GenBank/DDBJ databases">
        <title>Genome-scale phylogeny and comparative genomics of the fungal order Sordariales.</title>
        <authorList>
            <consortium name="Lawrence Berkeley National Laboratory"/>
            <person name="Hensen N."/>
            <person name="Bonometti L."/>
            <person name="Westerberg I."/>
            <person name="Brannstrom I.O."/>
            <person name="Guillou S."/>
            <person name="Cros-Aarteil S."/>
            <person name="Calhoun S."/>
            <person name="Haridas S."/>
            <person name="Kuo A."/>
            <person name="Mondo S."/>
            <person name="Pangilinan J."/>
            <person name="Riley R."/>
            <person name="Labutti K."/>
            <person name="Andreopoulos B."/>
            <person name="Lipzen A."/>
            <person name="Chen C."/>
            <person name="Yanf M."/>
            <person name="Daum C."/>
            <person name="Ng V."/>
            <person name="Clum A."/>
            <person name="Steindorff A."/>
            <person name="Ohm R."/>
            <person name="Martin F."/>
            <person name="Silar P."/>
            <person name="Natvig D."/>
            <person name="Lalanne C."/>
            <person name="Gautier V."/>
            <person name="Ament-Velasquez S.L."/>
            <person name="Kruys A."/>
            <person name="Hutchinson M.I."/>
            <person name="Powell A.J."/>
            <person name="Barry K."/>
            <person name="Miller A.N."/>
            <person name="Grigoriev I.V."/>
            <person name="Debuchy R."/>
            <person name="Gladieux P."/>
            <person name="Thoren M.H."/>
            <person name="Johannesson H."/>
        </authorList>
    </citation>
    <scope>NUCLEOTIDE SEQUENCE</scope>
    <source>
        <strain evidence="2">CBS 307.81</strain>
    </source>
</reference>
<dbReference type="Proteomes" id="UP001174997">
    <property type="component" value="Unassembled WGS sequence"/>
</dbReference>
<accession>A0AA40DBG7</accession>
<name>A0AA40DBG7_9PEZI</name>
<evidence type="ECO:0000256" key="1">
    <source>
        <dbReference type="SAM" id="Phobius"/>
    </source>
</evidence>
<organism evidence="2 3">
    <name type="scientific">Cercophora samala</name>
    <dbReference type="NCBI Taxonomy" id="330535"/>
    <lineage>
        <taxon>Eukaryota</taxon>
        <taxon>Fungi</taxon>
        <taxon>Dikarya</taxon>
        <taxon>Ascomycota</taxon>
        <taxon>Pezizomycotina</taxon>
        <taxon>Sordariomycetes</taxon>
        <taxon>Sordariomycetidae</taxon>
        <taxon>Sordariales</taxon>
        <taxon>Lasiosphaeriaceae</taxon>
        <taxon>Cercophora</taxon>
    </lineage>
</organism>
<dbReference type="EMBL" id="JAULSY010000031">
    <property type="protein sequence ID" value="KAK0670457.1"/>
    <property type="molecule type" value="Genomic_DNA"/>
</dbReference>
<keyword evidence="1" id="KW-0472">Membrane</keyword>
<feature type="transmembrane region" description="Helical" evidence="1">
    <location>
        <begin position="12"/>
        <end position="29"/>
    </location>
</feature>
<keyword evidence="1" id="KW-1133">Transmembrane helix</keyword>
<sequence>MGFWFQHTRHSLVVVCAGCGMCYIQLVGANPRQGKGRTQSLAEISLNPRIHLNMLCVQFPSPCDVCSLLITGAGWMEC</sequence>
<keyword evidence="1" id="KW-0812">Transmembrane</keyword>
<evidence type="ECO:0000313" key="2">
    <source>
        <dbReference type="EMBL" id="KAK0670457.1"/>
    </source>
</evidence>
<dbReference type="AlphaFoldDB" id="A0AA40DBG7"/>
<comment type="caution">
    <text evidence="2">The sequence shown here is derived from an EMBL/GenBank/DDBJ whole genome shotgun (WGS) entry which is preliminary data.</text>
</comment>